<dbReference type="Gene3D" id="3.40.50.1000">
    <property type="entry name" value="HAD superfamily/HAD-like"/>
    <property type="match status" value="1"/>
</dbReference>
<evidence type="ECO:0000313" key="1">
    <source>
        <dbReference type="EMBL" id="OPJ54677.1"/>
    </source>
</evidence>
<dbReference type="EMBL" id="MZGV01000132">
    <property type="protein sequence ID" value="OPJ54677.1"/>
    <property type="molecule type" value="Genomic_DNA"/>
</dbReference>
<dbReference type="PROSITE" id="PS01229">
    <property type="entry name" value="COF_2"/>
    <property type="match status" value="1"/>
</dbReference>
<dbReference type="CDD" id="cd07516">
    <property type="entry name" value="HAD_Pase"/>
    <property type="match status" value="1"/>
</dbReference>
<dbReference type="Gene3D" id="3.30.1240.10">
    <property type="match status" value="1"/>
</dbReference>
<dbReference type="GO" id="GO:0000287">
    <property type="term" value="F:magnesium ion binding"/>
    <property type="evidence" value="ECO:0007669"/>
    <property type="project" value="TreeGrafter"/>
</dbReference>
<dbReference type="SFLD" id="SFLDS00003">
    <property type="entry name" value="Haloacid_Dehalogenase"/>
    <property type="match status" value="1"/>
</dbReference>
<keyword evidence="1" id="KW-0378">Hydrolase</keyword>
<proteinExistence type="predicted"/>
<name>A0A1V4I528_9CLOT</name>
<protein>
    <submittedName>
        <fullName evidence="1">Sugar phosphatase YidA</fullName>
        <ecNumber evidence="1">3.1.3.23</ecNumber>
    </submittedName>
</protein>
<dbReference type="GO" id="GO:0050308">
    <property type="term" value="F:sugar-phosphatase activity"/>
    <property type="evidence" value="ECO:0007669"/>
    <property type="project" value="UniProtKB-EC"/>
</dbReference>
<dbReference type="GO" id="GO:0005829">
    <property type="term" value="C:cytosol"/>
    <property type="evidence" value="ECO:0007669"/>
    <property type="project" value="TreeGrafter"/>
</dbReference>
<dbReference type="SFLD" id="SFLDG01144">
    <property type="entry name" value="C2.B.4:_PGP_Like"/>
    <property type="match status" value="1"/>
</dbReference>
<dbReference type="PANTHER" id="PTHR10000">
    <property type="entry name" value="PHOSPHOSERINE PHOSPHATASE"/>
    <property type="match status" value="1"/>
</dbReference>
<dbReference type="EC" id="3.1.3.23" evidence="1"/>
<dbReference type="NCBIfam" id="TIGR00099">
    <property type="entry name" value="Cof-subfamily"/>
    <property type="match status" value="1"/>
</dbReference>
<dbReference type="InterPro" id="IPR000150">
    <property type="entry name" value="Cof"/>
</dbReference>
<dbReference type="InterPro" id="IPR023214">
    <property type="entry name" value="HAD_sf"/>
</dbReference>
<accession>A0A1V4I528</accession>
<dbReference type="SUPFAM" id="SSF56784">
    <property type="entry name" value="HAD-like"/>
    <property type="match status" value="1"/>
</dbReference>
<dbReference type="Pfam" id="PF08282">
    <property type="entry name" value="Hydrolase_3"/>
    <property type="match status" value="1"/>
</dbReference>
<dbReference type="InterPro" id="IPR036412">
    <property type="entry name" value="HAD-like_sf"/>
</dbReference>
<keyword evidence="2" id="KW-1185">Reference proteome</keyword>
<dbReference type="STRING" id="1450648.CLORY_45240"/>
<comment type="caution">
    <text evidence="1">The sequence shown here is derived from an EMBL/GenBank/DDBJ whole genome shotgun (WGS) entry which is preliminary data.</text>
</comment>
<sequence length="275" mass="30669">MKYKLICLDMDGTLLNSNKEVTPKTKEAIKEAREAGAHVAICTGRPFVSAYQYAALLGIEAPIISANGAFIKDAKSKAVIYKEILGKKRCKLILDVLLKYEIIPNFHTPEAIFTGGYNKHYMAYDKFNKTADDDKKISIVICEDWDRLFNEYENNIVKCIAIDDDIDKVRKAKKELLELEELEVVSSYINNFEIMKSGVSKGSGAKKMAEFLGLSADEVICVGDNENDLSMIKYAGLGVCMENGEETVKKQADYITSSNDEDGIAEVINKFILSK</sequence>
<dbReference type="SFLD" id="SFLDG01140">
    <property type="entry name" value="C2.B:_Phosphomannomutase_and_P"/>
    <property type="match status" value="1"/>
</dbReference>
<evidence type="ECO:0000313" key="2">
    <source>
        <dbReference type="Proteomes" id="UP000190080"/>
    </source>
</evidence>
<gene>
    <name evidence="1" type="primary">yidA_2</name>
    <name evidence="1" type="ORF">CLORY_45240</name>
</gene>
<reference evidence="1 2" key="1">
    <citation type="submission" date="2017-03" db="EMBL/GenBank/DDBJ databases">
        <title>Genome sequence of Clostridium oryzae DSM 28571.</title>
        <authorList>
            <person name="Poehlein A."/>
            <person name="Daniel R."/>
        </authorList>
    </citation>
    <scope>NUCLEOTIDE SEQUENCE [LARGE SCALE GENOMIC DNA]</scope>
    <source>
        <strain evidence="1 2">DSM 28571</strain>
    </source>
</reference>
<dbReference type="PANTHER" id="PTHR10000:SF8">
    <property type="entry name" value="HAD SUPERFAMILY HYDROLASE-LIKE, TYPE 3"/>
    <property type="match status" value="1"/>
</dbReference>
<dbReference type="Proteomes" id="UP000190080">
    <property type="component" value="Unassembled WGS sequence"/>
</dbReference>
<dbReference type="NCBIfam" id="TIGR01484">
    <property type="entry name" value="HAD-SF-IIB"/>
    <property type="match status" value="1"/>
</dbReference>
<dbReference type="InterPro" id="IPR006379">
    <property type="entry name" value="HAD-SF_hydro_IIB"/>
</dbReference>
<dbReference type="PROSITE" id="PS01228">
    <property type="entry name" value="COF_1"/>
    <property type="match status" value="1"/>
</dbReference>
<dbReference type="AlphaFoldDB" id="A0A1V4I528"/>
<dbReference type="RefSeq" id="WP_242954493.1">
    <property type="nucleotide sequence ID" value="NZ_MZGV01000132.1"/>
</dbReference>
<organism evidence="1 2">
    <name type="scientific">Clostridium oryzae</name>
    <dbReference type="NCBI Taxonomy" id="1450648"/>
    <lineage>
        <taxon>Bacteria</taxon>
        <taxon>Bacillati</taxon>
        <taxon>Bacillota</taxon>
        <taxon>Clostridia</taxon>
        <taxon>Eubacteriales</taxon>
        <taxon>Clostridiaceae</taxon>
        <taxon>Clostridium</taxon>
    </lineage>
</organism>